<reference evidence="2" key="1">
    <citation type="submission" date="2022-05" db="EMBL/GenBank/DDBJ databases">
        <title>Alysiella filiformis genome sequencing.</title>
        <authorList>
            <person name="Viehboeck T."/>
        </authorList>
    </citation>
    <scope>NUCLEOTIDE SEQUENCE</scope>
    <source>
        <strain evidence="2">DSM 2580</strain>
    </source>
</reference>
<sequence length="134" mass="14058">MNLLKPLTAVWVCGVAACAALPAPVGVLAQNEVRWFRAERLNAEDGSVAQTSLLSVQGLANGQSRWLLADAFGAPQARLTAGAQGWQADGFAPPNRAAKQLFAALAPLIQQGAPLPPTLRTPAALWRLTPIESP</sequence>
<dbReference type="AlphaFoldDB" id="A0AAE9KY21"/>
<evidence type="ECO:0000313" key="2">
    <source>
        <dbReference type="EMBL" id="URD67102.1"/>
    </source>
</evidence>
<feature type="chain" id="PRO_5042038623" evidence="1">
    <location>
        <begin position="30"/>
        <end position="134"/>
    </location>
</feature>
<feature type="signal peptide" evidence="1">
    <location>
        <begin position="1"/>
        <end position="29"/>
    </location>
</feature>
<organism evidence="2 3">
    <name type="scientific">Conchiformibius steedae DSM 2580</name>
    <dbReference type="NCBI Taxonomy" id="1121352"/>
    <lineage>
        <taxon>Bacteria</taxon>
        <taxon>Pseudomonadati</taxon>
        <taxon>Pseudomonadota</taxon>
        <taxon>Betaproteobacteria</taxon>
        <taxon>Neisseriales</taxon>
        <taxon>Neisseriaceae</taxon>
        <taxon>Conchiformibius</taxon>
    </lineage>
</organism>
<dbReference type="Proteomes" id="UP001056819">
    <property type="component" value="Chromosome"/>
</dbReference>
<proteinExistence type="predicted"/>
<dbReference type="PROSITE" id="PS51257">
    <property type="entry name" value="PROKAR_LIPOPROTEIN"/>
    <property type="match status" value="1"/>
</dbReference>
<gene>
    <name evidence="2" type="ORF">LNQ82_07875</name>
</gene>
<protein>
    <submittedName>
        <fullName evidence="2">Uncharacterized protein</fullName>
    </submittedName>
</protein>
<evidence type="ECO:0000313" key="3">
    <source>
        <dbReference type="Proteomes" id="UP001056819"/>
    </source>
</evidence>
<name>A0AAE9KY21_9NEIS</name>
<keyword evidence="1" id="KW-0732">Signal</keyword>
<evidence type="ECO:0000256" key="1">
    <source>
        <dbReference type="SAM" id="SignalP"/>
    </source>
</evidence>
<dbReference type="EMBL" id="CP097501">
    <property type="protein sequence ID" value="URD67102.1"/>
    <property type="molecule type" value="Genomic_DNA"/>
</dbReference>
<dbReference type="RefSeq" id="WP_034332945.1">
    <property type="nucleotide sequence ID" value="NZ_CP097501.1"/>
</dbReference>
<accession>A0AAE9KY21</accession>